<evidence type="ECO:0008006" key="4">
    <source>
        <dbReference type="Google" id="ProtNLM"/>
    </source>
</evidence>
<dbReference type="AlphaFoldDB" id="A0A4D7JWH6"/>
<name>A0A4D7JWH6_9BACT</name>
<feature type="transmembrane region" description="Helical" evidence="1">
    <location>
        <begin position="6"/>
        <end position="23"/>
    </location>
</feature>
<keyword evidence="1" id="KW-1133">Transmembrane helix</keyword>
<sequence length="445" mass="51977">MQFKDFLIGPLFLIIILSIAWMIRRNVTQKEDRKYFFPALLLRLFGALGLGLLYDFYYGGGDTFTFHRHGSRIIWSSLFDDPVIWWQLMTQPGEYLPKSFEYARNIWVFRDSASYFVVRAAALFDTFTFGSYVGTAFCFAFIAFLSHWMMYRAFSRLFPAIRRYIAYAVLFIPSIVFWGSGILKDTITLAALCWLVYFFIEFFIQKRRSLWLILLAILSAYTLFYVKIYIFLIAVPCLLLWWTSRNIGKIKDPLIKALAMPFIGSVLLVGSYYAMIIVGEQNKKYKLENIAETVQVQAYDIAFWTGRGAGSTYDLGELDGTWESMFRLAPQAINVALFRPYPWEVRNPLMVLSMIESLGMMLFTLYIFTRTGIKEMIINLKRPEVLFCLAFSFGFAFATGISTFNFGTLSRYRIPLLPFYVLGLLIIWYYQEVRKFDKKLAFMKY</sequence>
<keyword evidence="1" id="KW-0812">Transmembrane</keyword>
<reference evidence="2 3" key="1">
    <citation type="submission" date="2018-04" db="EMBL/GenBank/DDBJ databases">
        <title>Complete genome uncultured novel isolate.</title>
        <authorList>
            <person name="Merlino G."/>
        </authorList>
    </citation>
    <scope>NUCLEOTIDE SEQUENCE [LARGE SCALE GENOMIC DNA]</scope>
    <source>
        <strain evidence="3">R1DC9</strain>
    </source>
</reference>
<dbReference type="OrthoDB" id="3862418at2"/>
<organism evidence="2 3">
    <name type="scientific">Mangrovivirga cuniculi</name>
    <dbReference type="NCBI Taxonomy" id="2715131"/>
    <lineage>
        <taxon>Bacteria</taxon>
        <taxon>Pseudomonadati</taxon>
        <taxon>Bacteroidota</taxon>
        <taxon>Cytophagia</taxon>
        <taxon>Cytophagales</taxon>
        <taxon>Mangrovivirgaceae</taxon>
        <taxon>Mangrovivirga</taxon>
    </lineage>
</organism>
<dbReference type="KEGG" id="fpf:DCC35_18050"/>
<feature type="transmembrane region" description="Helical" evidence="1">
    <location>
        <begin position="254"/>
        <end position="278"/>
    </location>
</feature>
<feature type="transmembrane region" description="Helical" evidence="1">
    <location>
        <begin position="412"/>
        <end position="430"/>
    </location>
</feature>
<feature type="transmembrane region" description="Helical" evidence="1">
    <location>
        <begin position="385"/>
        <end position="406"/>
    </location>
</feature>
<feature type="transmembrane region" description="Helical" evidence="1">
    <location>
        <begin position="163"/>
        <end position="181"/>
    </location>
</feature>
<feature type="transmembrane region" description="Helical" evidence="1">
    <location>
        <begin position="35"/>
        <end position="54"/>
    </location>
</feature>
<feature type="transmembrane region" description="Helical" evidence="1">
    <location>
        <begin position="187"/>
        <end position="204"/>
    </location>
</feature>
<protein>
    <recommendedName>
        <fullName evidence="4">Glycosyltransferase RgtA/B/C/D-like domain-containing protein</fullName>
    </recommendedName>
</protein>
<feature type="transmembrane region" description="Helical" evidence="1">
    <location>
        <begin position="129"/>
        <end position="151"/>
    </location>
</feature>
<accession>A0A4D7JWH6</accession>
<dbReference type="EMBL" id="CP028923">
    <property type="protein sequence ID" value="QCK16496.1"/>
    <property type="molecule type" value="Genomic_DNA"/>
</dbReference>
<keyword evidence="1" id="KW-0472">Membrane</keyword>
<dbReference type="Proteomes" id="UP000298616">
    <property type="component" value="Chromosome"/>
</dbReference>
<feature type="transmembrane region" description="Helical" evidence="1">
    <location>
        <begin position="211"/>
        <end position="242"/>
    </location>
</feature>
<dbReference type="RefSeq" id="WP_137092085.1">
    <property type="nucleotide sequence ID" value="NZ_CP028923.1"/>
</dbReference>
<keyword evidence="3" id="KW-1185">Reference proteome</keyword>
<evidence type="ECO:0000313" key="3">
    <source>
        <dbReference type="Proteomes" id="UP000298616"/>
    </source>
</evidence>
<proteinExistence type="predicted"/>
<gene>
    <name evidence="2" type="ORF">DCC35_18050</name>
</gene>
<evidence type="ECO:0000313" key="2">
    <source>
        <dbReference type="EMBL" id="QCK16496.1"/>
    </source>
</evidence>
<evidence type="ECO:0000256" key="1">
    <source>
        <dbReference type="SAM" id="Phobius"/>
    </source>
</evidence>
<feature type="transmembrane region" description="Helical" evidence="1">
    <location>
        <begin position="349"/>
        <end position="373"/>
    </location>
</feature>